<dbReference type="Pfam" id="PF18073">
    <property type="entry name" value="Zn_ribbon_LapB"/>
    <property type="match status" value="1"/>
</dbReference>
<name>A0A1W1YB47_9BURK</name>
<evidence type="ECO:0000256" key="1">
    <source>
        <dbReference type="ARBA" id="ARBA00022723"/>
    </source>
</evidence>
<evidence type="ECO:0000259" key="3">
    <source>
        <dbReference type="Pfam" id="PF18073"/>
    </source>
</evidence>
<dbReference type="STRING" id="1938817.SAMN06296008_102203"/>
<dbReference type="EMBL" id="FWXJ01000002">
    <property type="protein sequence ID" value="SMC33387.1"/>
    <property type="molecule type" value="Genomic_DNA"/>
</dbReference>
<keyword evidence="2" id="KW-1003">Cell membrane</keyword>
<dbReference type="HAMAP" id="MF_00994">
    <property type="entry name" value="LPS_assembly_LapB"/>
    <property type="match status" value="1"/>
</dbReference>
<evidence type="ECO:0000256" key="2">
    <source>
        <dbReference type="HAMAP-Rule" id="MF_00994"/>
    </source>
</evidence>
<dbReference type="NCBIfam" id="NF008755">
    <property type="entry name" value="PRK11788.1-3"/>
    <property type="match status" value="1"/>
</dbReference>
<sequence>MISIENHWLVVLPILFGLGWVASNWERRLQNEVDHEEQKKKQKSTFKGLNLLLNEQPDKAIDALVEVVQLDPETTELHFALGSLFRRRGETERAIRIHQHLVGRSDLRIRDRNHAAYELGRDFLRAGMLDRAEASLNQVGEGGFNVPAKIALLEMYQIEKDWRKAIIAANELQTIENKNYQEQIAHFYCELALEAIRRKDFHAAEEAVNQSLATVDSHIRAITIKGELMMLAGRPKEAITVWSEIEKYHPSYLHLVADRWMIAHTEMGQELVGLQRLKEQMKEQARGELLDIVYRNCLKLEGTSAAEHLMSEIMLTNPSLVAMTKRMESQWLLAKEANNDSLSADIKASLDLLKLRTSTLVRYTCSNCGFRARRFYWQCPGCNHWDVYSPKRGEGMSLSN</sequence>
<proteinExistence type="inferred from homology"/>
<dbReference type="InterPro" id="IPR041166">
    <property type="entry name" value="Rubredoxin_2"/>
</dbReference>
<dbReference type="AlphaFoldDB" id="A0A1W1YB47"/>
<comment type="function">
    <text evidence="2">Modulates cellular lipopolysaccharide (LPS) levels by regulating LpxC, which is involved in lipid A biosynthesis. May act by modulating the proteolytic activity of FtsH towards LpxC. May also coordinate assembly of proteins involved in LPS synthesis at the plasma membrane.</text>
</comment>
<dbReference type="OrthoDB" id="507476at2"/>
<evidence type="ECO:0000313" key="4">
    <source>
        <dbReference type="EMBL" id="SMC33387.1"/>
    </source>
</evidence>
<dbReference type="GO" id="GO:0008653">
    <property type="term" value="P:lipopolysaccharide metabolic process"/>
    <property type="evidence" value="ECO:0007669"/>
    <property type="project" value="InterPro"/>
</dbReference>
<dbReference type="InterPro" id="IPR011990">
    <property type="entry name" value="TPR-like_helical_dom_sf"/>
</dbReference>
<dbReference type="Pfam" id="PF13432">
    <property type="entry name" value="TPR_16"/>
    <property type="match status" value="1"/>
</dbReference>
<evidence type="ECO:0000313" key="5">
    <source>
        <dbReference type="Proteomes" id="UP000192708"/>
    </source>
</evidence>
<feature type="topological domain" description="Cytoplasmic" evidence="2">
    <location>
        <begin position="26"/>
        <end position="400"/>
    </location>
</feature>
<protein>
    <recommendedName>
        <fullName evidence="2">Lipopolysaccharide assembly protein B</fullName>
    </recommendedName>
</protein>
<keyword evidence="5" id="KW-1185">Reference proteome</keyword>
<dbReference type="GO" id="GO:0046890">
    <property type="term" value="P:regulation of lipid biosynthetic process"/>
    <property type="evidence" value="ECO:0007669"/>
    <property type="project" value="UniProtKB-UniRule"/>
</dbReference>
<feature type="binding site" evidence="2">
    <location>
        <position position="379"/>
    </location>
    <ligand>
        <name>Fe cation</name>
        <dbReference type="ChEBI" id="CHEBI:24875"/>
    </ligand>
</feature>
<keyword evidence="2" id="KW-0802">TPR repeat</keyword>
<dbReference type="SUPFAM" id="SSF48452">
    <property type="entry name" value="TPR-like"/>
    <property type="match status" value="1"/>
</dbReference>
<keyword evidence="2" id="KW-0997">Cell inner membrane</keyword>
<keyword evidence="2" id="KW-0408">Iron</keyword>
<keyword evidence="2" id="KW-1133">Transmembrane helix</keyword>
<organism evidence="4 5">
    <name type="scientific">Polynucleobacter kasalickyi</name>
    <dbReference type="NCBI Taxonomy" id="1938817"/>
    <lineage>
        <taxon>Bacteria</taxon>
        <taxon>Pseudomonadati</taxon>
        <taxon>Pseudomonadota</taxon>
        <taxon>Betaproteobacteria</taxon>
        <taxon>Burkholderiales</taxon>
        <taxon>Burkholderiaceae</taxon>
        <taxon>Polynucleobacter</taxon>
    </lineage>
</organism>
<reference evidence="4 5" key="1">
    <citation type="submission" date="2017-04" db="EMBL/GenBank/DDBJ databases">
        <authorList>
            <person name="Afonso C.L."/>
            <person name="Miller P.J."/>
            <person name="Scott M.A."/>
            <person name="Spackman E."/>
            <person name="Goraichik I."/>
            <person name="Dimitrov K.M."/>
            <person name="Suarez D.L."/>
            <person name="Swayne D.E."/>
        </authorList>
    </citation>
    <scope>NUCLEOTIDE SEQUENCE [LARGE SCALE GENOMIC DNA]</scope>
    <source>
        <strain evidence="4 5">VK13</strain>
    </source>
</reference>
<gene>
    <name evidence="2" type="primary">lapB</name>
    <name evidence="4" type="ORF">SAMN06296008_102203</name>
</gene>
<dbReference type="InterPro" id="IPR030865">
    <property type="entry name" value="LapB"/>
</dbReference>
<comment type="similarity">
    <text evidence="2">Belongs to the LapB family.</text>
</comment>
<accession>A0A1W1YB47</accession>
<feature type="binding site" evidence="2">
    <location>
        <position position="382"/>
    </location>
    <ligand>
        <name>Fe cation</name>
        <dbReference type="ChEBI" id="CHEBI:24875"/>
    </ligand>
</feature>
<keyword evidence="2" id="KW-0677">Repeat</keyword>
<dbReference type="GO" id="GO:0009898">
    <property type="term" value="C:cytoplasmic side of plasma membrane"/>
    <property type="evidence" value="ECO:0007669"/>
    <property type="project" value="UniProtKB-UniRule"/>
</dbReference>
<feature type="domain" description="LapB rubredoxin metal binding" evidence="3">
    <location>
        <begin position="363"/>
        <end position="386"/>
    </location>
</feature>
<keyword evidence="2" id="KW-0472">Membrane</keyword>
<dbReference type="GO" id="GO:0005506">
    <property type="term" value="F:iron ion binding"/>
    <property type="evidence" value="ECO:0007669"/>
    <property type="project" value="UniProtKB-UniRule"/>
</dbReference>
<dbReference type="Gene3D" id="1.25.40.10">
    <property type="entry name" value="Tetratricopeptide repeat domain"/>
    <property type="match status" value="2"/>
</dbReference>
<feature type="binding site" evidence="2">
    <location>
        <position position="365"/>
    </location>
    <ligand>
        <name>Fe cation</name>
        <dbReference type="ChEBI" id="CHEBI:24875"/>
    </ligand>
</feature>
<keyword evidence="1 2" id="KW-0479">Metal-binding</keyword>
<comment type="subcellular location">
    <subcellularLocation>
        <location evidence="2">Cell inner membrane</location>
        <topology evidence="2">Single-pass membrane protein</topology>
        <orientation evidence="2">Cytoplasmic side</orientation>
    </subcellularLocation>
</comment>
<dbReference type="Proteomes" id="UP000192708">
    <property type="component" value="Unassembled WGS sequence"/>
</dbReference>
<feature type="binding site" evidence="2">
    <location>
        <position position="368"/>
    </location>
    <ligand>
        <name>Fe cation</name>
        <dbReference type="ChEBI" id="CHEBI:24875"/>
    </ligand>
</feature>
<keyword evidence="2" id="KW-0812">Transmembrane</keyword>